<name>A0A557P1L0_9VIBR</name>
<evidence type="ECO:0000313" key="5">
    <source>
        <dbReference type="Proteomes" id="UP000319828"/>
    </source>
</evidence>
<dbReference type="InterPro" id="IPR028344">
    <property type="entry name" value="ParE1/4"/>
</dbReference>
<protein>
    <recommendedName>
        <fullName evidence="3">Toxin</fullName>
    </recommendedName>
</protein>
<dbReference type="Proteomes" id="UP000319828">
    <property type="component" value="Unassembled WGS sequence"/>
</dbReference>
<dbReference type="InterPro" id="IPR007712">
    <property type="entry name" value="RelE/ParE_toxin"/>
</dbReference>
<dbReference type="PANTHER" id="PTHR33755">
    <property type="entry name" value="TOXIN PARE1-RELATED"/>
    <property type="match status" value="1"/>
</dbReference>
<accession>A0A557P1L0</accession>
<dbReference type="PANTHER" id="PTHR33755:SF3">
    <property type="entry name" value="TOXIN"/>
    <property type="match status" value="1"/>
</dbReference>
<evidence type="ECO:0000256" key="1">
    <source>
        <dbReference type="ARBA" id="ARBA00006226"/>
    </source>
</evidence>
<evidence type="ECO:0000256" key="2">
    <source>
        <dbReference type="ARBA" id="ARBA00022649"/>
    </source>
</evidence>
<comment type="similarity">
    <text evidence="1 3">Belongs to the RelE toxin family.</text>
</comment>
<keyword evidence="2" id="KW-1277">Toxin-antitoxin system</keyword>
<sequence>MYKLSKKAEEDFGAIYDYTWLNFGEDQADDYTDDMERCLLILSEAPLLSRDYSQLKQGIRRHDYKKHAIFYRIREQDIFILRILHQQMSPMLHL</sequence>
<reference evidence="4 5" key="1">
    <citation type="submission" date="2019-07" db="EMBL/GenBank/DDBJ databases">
        <title>The draft genome sequence of Vibrio algivorus M1486.</title>
        <authorList>
            <person name="Meng X."/>
        </authorList>
    </citation>
    <scope>NUCLEOTIDE SEQUENCE [LARGE SCALE GENOMIC DNA]</scope>
    <source>
        <strain evidence="4 5">M1486</strain>
    </source>
</reference>
<evidence type="ECO:0000313" key="4">
    <source>
        <dbReference type="EMBL" id="TVO34536.1"/>
    </source>
</evidence>
<gene>
    <name evidence="4" type="ORF">FOF44_13325</name>
</gene>
<proteinExistence type="inferred from homology"/>
<dbReference type="OrthoDB" id="516834at2"/>
<dbReference type="InterPro" id="IPR035093">
    <property type="entry name" value="RelE/ParE_toxin_dom_sf"/>
</dbReference>
<dbReference type="EMBL" id="VMKJ01000030">
    <property type="protein sequence ID" value="TVO34536.1"/>
    <property type="molecule type" value="Genomic_DNA"/>
</dbReference>
<dbReference type="Pfam" id="PF05016">
    <property type="entry name" value="ParE_toxin"/>
    <property type="match status" value="1"/>
</dbReference>
<dbReference type="AlphaFoldDB" id="A0A557P1L0"/>
<comment type="caution">
    <text evidence="4">The sequence shown here is derived from an EMBL/GenBank/DDBJ whole genome shotgun (WGS) entry which is preliminary data.</text>
</comment>
<organism evidence="4 5">
    <name type="scientific">Vibrio algivorus</name>
    <dbReference type="NCBI Taxonomy" id="1667024"/>
    <lineage>
        <taxon>Bacteria</taxon>
        <taxon>Pseudomonadati</taxon>
        <taxon>Pseudomonadota</taxon>
        <taxon>Gammaproteobacteria</taxon>
        <taxon>Vibrionales</taxon>
        <taxon>Vibrionaceae</taxon>
        <taxon>Vibrio</taxon>
    </lineage>
</organism>
<dbReference type="InterPro" id="IPR051803">
    <property type="entry name" value="TA_system_RelE-like_toxin"/>
</dbReference>
<dbReference type="RefSeq" id="WP_144388707.1">
    <property type="nucleotide sequence ID" value="NZ_CANNCB010000035.1"/>
</dbReference>
<dbReference type="Gene3D" id="3.30.2310.20">
    <property type="entry name" value="RelE-like"/>
    <property type="match status" value="1"/>
</dbReference>
<evidence type="ECO:0000256" key="3">
    <source>
        <dbReference type="PIRNR" id="PIRNR029218"/>
    </source>
</evidence>
<dbReference type="PIRSF" id="PIRSF029218">
    <property type="entry name" value="ParE"/>
    <property type="match status" value="1"/>
</dbReference>